<keyword evidence="6" id="KW-0256">Endoplasmic reticulum</keyword>
<dbReference type="Proteomes" id="UP000298663">
    <property type="component" value="Unassembled WGS sequence"/>
</dbReference>
<reference evidence="11 12" key="1">
    <citation type="journal article" date="2015" name="Genome Biol.">
        <title>Comparative genomics of Steinernema reveals deeply conserved gene regulatory networks.</title>
        <authorList>
            <person name="Dillman A.R."/>
            <person name="Macchietto M."/>
            <person name="Porter C.F."/>
            <person name="Rogers A."/>
            <person name="Williams B."/>
            <person name="Antoshechkin I."/>
            <person name="Lee M.M."/>
            <person name="Goodwin Z."/>
            <person name="Lu X."/>
            <person name="Lewis E.E."/>
            <person name="Goodrich-Blair H."/>
            <person name="Stock S.P."/>
            <person name="Adams B.J."/>
            <person name="Sternberg P.W."/>
            <person name="Mortazavi A."/>
        </authorList>
    </citation>
    <scope>NUCLEOTIDE SEQUENCE [LARGE SCALE GENOMIC DNA]</scope>
    <source>
        <strain evidence="11 12">ALL</strain>
    </source>
</reference>
<comment type="caution">
    <text evidence="11">The sequence shown here is derived from an EMBL/GenBank/DDBJ whole genome shotgun (WGS) entry which is preliminary data.</text>
</comment>
<dbReference type="PANTHER" id="PTHR21397:SF4">
    <property type="entry name" value="ER MEMBRANE PROTEIN COMPLEX SUBUNIT 10"/>
    <property type="match status" value="1"/>
</dbReference>
<evidence type="ECO:0000256" key="7">
    <source>
        <dbReference type="ARBA" id="ARBA00022989"/>
    </source>
</evidence>
<dbReference type="Pfam" id="PF21203">
    <property type="entry name" value="ECM10"/>
    <property type="match status" value="1"/>
</dbReference>
<feature type="transmembrane region" description="Helical" evidence="9">
    <location>
        <begin position="205"/>
        <end position="223"/>
    </location>
</feature>
<proteinExistence type="inferred from homology"/>
<comment type="subcellular location">
    <subcellularLocation>
        <location evidence="1">Endoplasmic reticulum membrane</location>
        <topology evidence="1">Single-pass type I membrane protein</topology>
    </subcellularLocation>
</comment>
<dbReference type="GO" id="GO:0072546">
    <property type="term" value="C:EMC complex"/>
    <property type="evidence" value="ECO:0007669"/>
    <property type="project" value="TreeGrafter"/>
</dbReference>
<protein>
    <recommendedName>
        <fullName evidence="3">ER membrane protein complex subunit 10</fullName>
    </recommendedName>
</protein>
<keyword evidence="5 10" id="KW-0732">Signal</keyword>
<feature type="chain" id="PRO_5020506855" description="ER membrane protein complex subunit 10" evidence="10">
    <location>
        <begin position="27"/>
        <end position="228"/>
    </location>
</feature>
<evidence type="ECO:0000313" key="12">
    <source>
        <dbReference type="Proteomes" id="UP000298663"/>
    </source>
</evidence>
<organism evidence="11 12">
    <name type="scientific">Steinernema carpocapsae</name>
    <name type="common">Entomopathogenic nematode</name>
    <dbReference type="NCBI Taxonomy" id="34508"/>
    <lineage>
        <taxon>Eukaryota</taxon>
        <taxon>Metazoa</taxon>
        <taxon>Ecdysozoa</taxon>
        <taxon>Nematoda</taxon>
        <taxon>Chromadorea</taxon>
        <taxon>Rhabditida</taxon>
        <taxon>Tylenchina</taxon>
        <taxon>Panagrolaimomorpha</taxon>
        <taxon>Strongyloidoidea</taxon>
        <taxon>Steinernematidae</taxon>
        <taxon>Steinernema</taxon>
    </lineage>
</organism>
<dbReference type="EMBL" id="AZBU02000004">
    <property type="protein sequence ID" value="TKR83020.1"/>
    <property type="molecule type" value="Genomic_DNA"/>
</dbReference>
<reference evidence="11 12" key="2">
    <citation type="journal article" date="2019" name="G3 (Bethesda)">
        <title>Hybrid Assembly of the Genome of the Entomopathogenic Nematode Steinernema carpocapsae Identifies the X-Chromosome.</title>
        <authorList>
            <person name="Serra L."/>
            <person name="Macchietto M."/>
            <person name="Macias-Munoz A."/>
            <person name="McGill C.J."/>
            <person name="Rodriguez I.M."/>
            <person name="Rodriguez B."/>
            <person name="Murad R."/>
            <person name="Mortazavi A."/>
        </authorList>
    </citation>
    <scope>NUCLEOTIDE SEQUENCE [LARGE SCALE GENOMIC DNA]</scope>
    <source>
        <strain evidence="11 12">ALL</strain>
    </source>
</reference>
<evidence type="ECO:0000256" key="10">
    <source>
        <dbReference type="SAM" id="SignalP"/>
    </source>
</evidence>
<comment type="similarity">
    <text evidence="2">Belongs to the EMC10 family.</text>
</comment>
<evidence type="ECO:0000256" key="6">
    <source>
        <dbReference type="ARBA" id="ARBA00022824"/>
    </source>
</evidence>
<evidence type="ECO:0000256" key="3">
    <source>
        <dbReference type="ARBA" id="ARBA00020105"/>
    </source>
</evidence>
<evidence type="ECO:0000256" key="5">
    <source>
        <dbReference type="ARBA" id="ARBA00022729"/>
    </source>
</evidence>
<evidence type="ECO:0000256" key="4">
    <source>
        <dbReference type="ARBA" id="ARBA00022692"/>
    </source>
</evidence>
<dbReference type="AlphaFoldDB" id="A0A4U5NJP2"/>
<gene>
    <name evidence="11" type="ORF">L596_016677</name>
</gene>
<keyword evidence="7 9" id="KW-1133">Transmembrane helix</keyword>
<name>A0A4U5NJP2_STECR</name>
<dbReference type="OrthoDB" id="1894652at2759"/>
<feature type="signal peptide" evidence="10">
    <location>
        <begin position="1"/>
        <end position="26"/>
    </location>
</feature>
<dbReference type="CDD" id="cd22209">
    <property type="entry name" value="EMC10"/>
    <property type="match status" value="1"/>
</dbReference>
<sequence length="228" mass="25169">MAWNLHHAVVAFCVLLNVAFHGSARAEWAIDVDYSIENDASAGLTSYSPLGAVLVDRLADGNFTGRFRAVQGVSGQLKAKLVEAAKNPNSIYRIRAGKVFSFNEPCLLLRSNLAHLFQVSIDPEKQTVFSIALFPDGLYEAGADYNNCEGVQLASDAKFSSNVRVVKSGELPTPDTVSYLQKMERERHARQHGAQQDNRSFIAKYWMYIVPVVAFMVISNAIAPEQNE</sequence>
<dbReference type="STRING" id="34508.A0A4U5NJP2"/>
<evidence type="ECO:0000256" key="8">
    <source>
        <dbReference type="ARBA" id="ARBA00023136"/>
    </source>
</evidence>
<keyword evidence="12" id="KW-1185">Reference proteome</keyword>
<evidence type="ECO:0000313" key="11">
    <source>
        <dbReference type="EMBL" id="TKR83020.1"/>
    </source>
</evidence>
<accession>A0A4U5NJP2</accession>
<evidence type="ECO:0000256" key="1">
    <source>
        <dbReference type="ARBA" id="ARBA00004115"/>
    </source>
</evidence>
<keyword evidence="8 9" id="KW-0472">Membrane</keyword>
<evidence type="ECO:0000256" key="2">
    <source>
        <dbReference type="ARBA" id="ARBA00007695"/>
    </source>
</evidence>
<keyword evidence="4 9" id="KW-0812">Transmembrane</keyword>
<evidence type="ECO:0000256" key="9">
    <source>
        <dbReference type="SAM" id="Phobius"/>
    </source>
</evidence>
<dbReference type="PANTHER" id="PTHR21397">
    <property type="entry name" value="CHROMATIN COMPLEXES SUBUNIT BAP18-RELATED"/>
    <property type="match status" value="1"/>
</dbReference>